<dbReference type="Gene3D" id="2.60.120.280">
    <property type="entry name" value="Regulatory protein AraC"/>
    <property type="match status" value="1"/>
</dbReference>
<protein>
    <submittedName>
        <fullName evidence="6">AraC family transcriptional regulator</fullName>
    </submittedName>
</protein>
<dbReference type="GO" id="GO:0003700">
    <property type="term" value="F:DNA-binding transcription factor activity"/>
    <property type="evidence" value="ECO:0007669"/>
    <property type="project" value="InterPro"/>
</dbReference>
<dbReference type="InterPro" id="IPR037923">
    <property type="entry name" value="HTH-like"/>
</dbReference>
<dbReference type="PANTHER" id="PTHR46796">
    <property type="entry name" value="HTH-TYPE TRANSCRIPTIONAL ACTIVATOR RHAS-RELATED"/>
    <property type="match status" value="1"/>
</dbReference>
<dbReference type="PRINTS" id="PR00032">
    <property type="entry name" value="HTHARAC"/>
</dbReference>
<dbReference type="SUPFAM" id="SSF46689">
    <property type="entry name" value="Homeodomain-like"/>
    <property type="match status" value="2"/>
</dbReference>
<keyword evidence="3" id="KW-0010">Activator</keyword>
<dbReference type="GO" id="GO:0043565">
    <property type="term" value="F:sequence-specific DNA binding"/>
    <property type="evidence" value="ECO:0007669"/>
    <property type="project" value="InterPro"/>
</dbReference>
<evidence type="ECO:0000256" key="2">
    <source>
        <dbReference type="ARBA" id="ARBA00023125"/>
    </source>
</evidence>
<keyword evidence="2" id="KW-0238">DNA-binding</keyword>
<reference evidence="6" key="1">
    <citation type="journal article" date="2015" name="BMC Genomics">
        <title>Transcriptome profiling of a Rhizobium leguminosarum bv. trifolii rosR mutant reveals the role of the transcriptional regulator RosR in motility, synthesis of cell-surface components, and other cellular processes.</title>
        <authorList>
            <person name="Rachwal K."/>
            <person name="Matczynska E."/>
            <person name="Janczarek M."/>
        </authorList>
    </citation>
    <scope>NUCLEOTIDE SEQUENCE</scope>
    <source>
        <strain evidence="6">Rt24.2</strain>
    </source>
</reference>
<keyword evidence="4" id="KW-0804">Transcription</keyword>
<accession>A0A1C9HUH9</accession>
<dbReference type="Gene3D" id="1.10.10.60">
    <property type="entry name" value="Homeodomain-like"/>
    <property type="match status" value="1"/>
</dbReference>
<sequence>MLTHVAENAVKSAFFLPAALSAVVSSSCRAGLCPKSAGRPEKDYAFRGNFVLQDLIANGQSMRTVSLPRGRQRLHAMPTSAGYEVRENETYDWDGRRRGQTPFTVLQHTISGSGKLRYQNRNYRLQGGDTLLVLVPHNHRYWLEKGDRWEYFWISMNGEETLRIHQMVLSTAGPVLKLQPSTIDHLADCSLRLVKGATSPGAASAIAYEAAMALYDDVFGSPAFAAELSVMQPVIDHINANLEKSLPVSELAGIVGLSRAHFSRSFAESEGMPPAEFVLQQRLQRAVKLLTKADFLPVKEVAIMCGFEDPNYFSKVFRRVYGTNPTEFRTTGMYASIGKLR</sequence>
<evidence type="ECO:0000256" key="3">
    <source>
        <dbReference type="ARBA" id="ARBA00023159"/>
    </source>
</evidence>
<dbReference type="PROSITE" id="PS01124">
    <property type="entry name" value="HTH_ARAC_FAMILY_2"/>
    <property type="match status" value="1"/>
</dbReference>
<dbReference type="Pfam" id="PF12833">
    <property type="entry name" value="HTH_18"/>
    <property type="match status" value="1"/>
</dbReference>
<evidence type="ECO:0000259" key="5">
    <source>
        <dbReference type="PROSITE" id="PS01124"/>
    </source>
</evidence>
<keyword evidence="1" id="KW-0805">Transcription regulation</keyword>
<dbReference type="AlphaFoldDB" id="A0A1C9HUH9"/>
<feature type="domain" description="HTH araC/xylS-type" evidence="5">
    <location>
        <begin position="232"/>
        <end position="331"/>
    </location>
</feature>
<evidence type="ECO:0000256" key="1">
    <source>
        <dbReference type="ARBA" id="ARBA00023015"/>
    </source>
</evidence>
<name>A0A1C9HUH9_RHILT</name>
<dbReference type="InterPro" id="IPR003313">
    <property type="entry name" value="AraC-bd"/>
</dbReference>
<dbReference type="InterPro" id="IPR018062">
    <property type="entry name" value="HTH_AraC-typ_CS"/>
</dbReference>
<dbReference type="InterPro" id="IPR050204">
    <property type="entry name" value="AraC_XylS_family_regulators"/>
</dbReference>
<dbReference type="PANTHER" id="PTHR46796:SF6">
    <property type="entry name" value="ARAC SUBFAMILY"/>
    <property type="match status" value="1"/>
</dbReference>
<dbReference type="InterPro" id="IPR018060">
    <property type="entry name" value="HTH_AraC"/>
</dbReference>
<evidence type="ECO:0000256" key="4">
    <source>
        <dbReference type="ARBA" id="ARBA00023163"/>
    </source>
</evidence>
<dbReference type="InterPro" id="IPR009057">
    <property type="entry name" value="Homeodomain-like_sf"/>
</dbReference>
<dbReference type="GeneID" id="61428147"/>
<dbReference type="InterPro" id="IPR020449">
    <property type="entry name" value="Tscrpt_reg_AraC-type_HTH"/>
</dbReference>
<organism evidence="6">
    <name type="scientific">Rhizobium leguminosarum bv. trifolii</name>
    <dbReference type="NCBI Taxonomy" id="386"/>
    <lineage>
        <taxon>Bacteria</taxon>
        <taxon>Pseudomonadati</taxon>
        <taxon>Pseudomonadota</taxon>
        <taxon>Alphaproteobacteria</taxon>
        <taxon>Hyphomicrobiales</taxon>
        <taxon>Rhizobiaceae</taxon>
        <taxon>Rhizobium/Agrobacterium group</taxon>
        <taxon>Rhizobium</taxon>
    </lineage>
</organism>
<dbReference type="SUPFAM" id="SSF51215">
    <property type="entry name" value="Regulatory protein AraC"/>
    <property type="match status" value="1"/>
</dbReference>
<proteinExistence type="predicted"/>
<evidence type="ECO:0000313" key="6">
    <source>
        <dbReference type="EMBL" id="AOO90341.1"/>
    </source>
</evidence>
<reference evidence="6" key="2">
    <citation type="journal article" date="2016" name="Front. Microbiol.">
        <title>The Regulatory Protein RosR Affects Rhizobium leguminosarum bv. trifolii Protein Profiles, Cell Surface Properties, and Symbiosis with Clover.</title>
        <authorList>
            <person name="Rachwal K."/>
            <person name="Boguszewska A."/>
            <person name="Kopcinska J."/>
            <person name="Karas M."/>
            <person name="Tchorzewski M."/>
            <person name="Janczarek M."/>
        </authorList>
    </citation>
    <scope>NUCLEOTIDE SEQUENCE</scope>
    <source>
        <strain evidence="6">Rt24.2</strain>
    </source>
</reference>
<dbReference type="PROSITE" id="PS00041">
    <property type="entry name" value="HTH_ARAC_FAMILY_1"/>
    <property type="match status" value="1"/>
</dbReference>
<dbReference type="RefSeq" id="WP_018246370.1">
    <property type="nucleotide sequence ID" value="NZ_CP050087.1"/>
</dbReference>
<dbReference type="SMART" id="SM00342">
    <property type="entry name" value="HTH_ARAC"/>
    <property type="match status" value="1"/>
</dbReference>
<dbReference type="EMBL" id="KX487977">
    <property type="protein sequence ID" value="AOO90341.1"/>
    <property type="molecule type" value="Genomic_DNA"/>
</dbReference>
<dbReference type="Pfam" id="PF02311">
    <property type="entry name" value="AraC_binding"/>
    <property type="match status" value="1"/>
</dbReference>